<feature type="binding site" evidence="10">
    <location>
        <position position="207"/>
    </location>
    <ligand>
        <name>Mn(2+)</name>
        <dbReference type="ChEBI" id="CHEBI:29035"/>
        <label>1</label>
    </ligand>
</feature>
<dbReference type="SUPFAM" id="SSF56300">
    <property type="entry name" value="Metallo-dependent phosphatases"/>
    <property type="match status" value="1"/>
</dbReference>
<feature type="binding site" evidence="10">
    <location>
        <position position="205"/>
    </location>
    <ligand>
        <name>Mn(2+)</name>
        <dbReference type="ChEBI" id="CHEBI:29035"/>
        <label>2</label>
    </ligand>
</feature>
<dbReference type="InterPro" id="IPR004843">
    <property type="entry name" value="Calcineurin-like_PHP"/>
</dbReference>
<accession>K6ZX12</accession>
<keyword evidence="1 10" id="KW-1003">Cell membrane</keyword>
<dbReference type="PATRIC" id="fig|1129794.4.peg.2022"/>
<evidence type="ECO:0000256" key="7">
    <source>
        <dbReference type="ARBA" id="ARBA00023098"/>
    </source>
</evidence>
<dbReference type="RefSeq" id="WP_007643507.1">
    <property type="nucleotide sequence ID" value="NC_020514.1"/>
</dbReference>
<evidence type="ECO:0000313" key="12">
    <source>
        <dbReference type="EMBL" id="AGH44151.1"/>
    </source>
</evidence>
<feature type="binding site" evidence="10">
    <location>
        <position position="51"/>
    </location>
    <ligand>
        <name>Mn(2+)</name>
        <dbReference type="ChEBI" id="CHEBI:29035"/>
        <label>1</label>
    </ligand>
</feature>
<feature type="binding site" evidence="10">
    <location>
        <position position="51"/>
    </location>
    <ligand>
        <name>Mn(2+)</name>
        <dbReference type="ChEBI" id="CHEBI:29035"/>
        <label>2</label>
    </ligand>
</feature>
<dbReference type="OrthoDB" id="9783283at2"/>
<evidence type="ECO:0000256" key="2">
    <source>
        <dbReference type="ARBA" id="ARBA00022516"/>
    </source>
</evidence>
<keyword evidence="13" id="KW-1185">Reference proteome</keyword>
<dbReference type="EMBL" id="CP003837">
    <property type="protein sequence ID" value="AGH44151.1"/>
    <property type="molecule type" value="Genomic_DNA"/>
</dbReference>
<dbReference type="InterPro" id="IPR029052">
    <property type="entry name" value="Metallo-depent_PP-like"/>
</dbReference>
<reference evidence="12 13" key="1">
    <citation type="journal article" date="2013" name="Genome Announc.">
        <title>Complete Genome Sequence of Glaciecola psychrophila Strain 170T.</title>
        <authorList>
            <person name="Yin J."/>
            <person name="Chen J."/>
            <person name="Liu G."/>
            <person name="Yu Y."/>
            <person name="Song L."/>
            <person name="Wang X."/>
            <person name="Qu X."/>
        </authorList>
    </citation>
    <scope>NUCLEOTIDE SEQUENCE [LARGE SCALE GENOMIC DNA]</scope>
    <source>
        <strain evidence="12 13">170</strain>
    </source>
</reference>
<dbReference type="eggNOG" id="COG2908">
    <property type="taxonomic scope" value="Bacteria"/>
</dbReference>
<evidence type="ECO:0000256" key="9">
    <source>
        <dbReference type="ARBA" id="ARBA00023211"/>
    </source>
</evidence>
<evidence type="ECO:0000256" key="5">
    <source>
        <dbReference type="ARBA" id="ARBA00022723"/>
    </source>
</evidence>
<dbReference type="GO" id="GO:0009245">
    <property type="term" value="P:lipid A biosynthetic process"/>
    <property type="evidence" value="ECO:0007669"/>
    <property type="project" value="UniProtKB-UniRule"/>
</dbReference>
<evidence type="ECO:0000313" key="13">
    <source>
        <dbReference type="Proteomes" id="UP000011864"/>
    </source>
</evidence>
<dbReference type="Proteomes" id="UP000011864">
    <property type="component" value="Chromosome"/>
</dbReference>
<comment type="pathway">
    <text evidence="10">Glycolipid biosynthesis; lipid IV(A) biosynthesis; lipid IV(A) from (3R)-3-hydroxytetradecanoyl-[acyl-carrier-protein] and UDP-N-acetyl-alpha-D-glucosamine: step 4/6.</text>
</comment>
<keyword evidence="4 10" id="KW-0441">Lipid A biosynthesis</keyword>
<keyword evidence="6 10" id="KW-0378">Hydrolase</keyword>
<evidence type="ECO:0000256" key="4">
    <source>
        <dbReference type="ARBA" id="ARBA00022556"/>
    </source>
</evidence>
<dbReference type="AlphaFoldDB" id="K6ZX12"/>
<evidence type="ECO:0000259" key="11">
    <source>
        <dbReference type="Pfam" id="PF00149"/>
    </source>
</evidence>
<feature type="binding site" evidence="10">
    <location>
        <position position="205"/>
    </location>
    <ligand>
        <name>substrate</name>
    </ligand>
</feature>
<comment type="similarity">
    <text evidence="10">Belongs to the LpxH family.</text>
</comment>
<dbReference type="NCBIfam" id="TIGR01854">
    <property type="entry name" value="lipid_A_lpxH"/>
    <property type="match status" value="1"/>
</dbReference>
<comment type="catalytic activity">
    <reaction evidence="10">
        <text>UDP-2-N,3-O-bis[(3R)-3-hydroxytetradecanoyl]-alpha-D-glucosamine + H2O = 2-N,3-O-bis[(3R)-3-hydroxytetradecanoyl]-alpha-D-glucosaminyl 1-phosphate + UMP + 2 H(+)</text>
        <dbReference type="Rhea" id="RHEA:25213"/>
        <dbReference type="ChEBI" id="CHEBI:15377"/>
        <dbReference type="ChEBI" id="CHEBI:15378"/>
        <dbReference type="ChEBI" id="CHEBI:57865"/>
        <dbReference type="ChEBI" id="CHEBI:57957"/>
        <dbReference type="ChEBI" id="CHEBI:78847"/>
        <dbReference type="EC" id="3.6.1.54"/>
    </reaction>
</comment>
<dbReference type="PANTHER" id="PTHR34990">
    <property type="entry name" value="UDP-2,3-DIACYLGLUCOSAMINE HYDROLASE-RELATED"/>
    <property type="match status" value="1"/>
</dbReference>
<dbReference type="HOGENOM" id="CLU_074586_0_0_6"/>
<proteinExistence type="inferred from homology"/>
<dbReference type="InterPro" id="IPR010138">
    <property type="entry name" value="UDP-diacylglucosamine_Hdrlase"/>
</dbReference>
<gene>
    <name evidence="10" type="primary">lpxH</name>
    <name evidence="12" type="ORF">C427_2042</name>
</gene>
<evidence type="ECO:0000256" key="8">
    <source>
        <dbReference type="ARBA" id="ARBA00023136"/>
    </source>
</evidence>
<dbReference type="GO" id="GO:0005737">
    <property type="term" value="C:cytoplasm"/>
    <property type="evidence" value="ECO:0007669"/>
    <property type="project" value="InterPro"/>
</dbReference>
<dbReference type="Gene3D" id="3.60.21.10">
    <property type="match status" value="1"/>
</dbReference>
<comment type="cofactor">
    <cofactor evidence="10">
        <name>Mn(2+)</name>
        <dbReference type="ChEBI" id="CHEBI:29035"/>
    </cofactor>
    <text evidence="10">Binds 2 Mn(2+) ions per subunit in a binuclear metal center.</text>
</comment>
<dbReference type="EC" id="3.6.1.54" evidence="10"/>
<feature type="binding site" evidence="10">
    <location>
        <position position="18"/>
    </location>
    <ligand>
        <name>Mn(2+)</name>
        <dbReference type="ChEBI" id="CHEBI:29035"/>
        <label>1</label>
    </ligand>
</feature>
<feature type="binding site" evidence="10">
    <location>
        <position position="170"/>
    </location>
    <ligand>
        <name>substrate</name>
    </ligand>
</feature>
<feature type="binding site" evidence="10">
    <location>
        <position position="173"/>
    </location>
    <ligand>
        <name>substrate</name>
    </ligand>
</feature>
<dbReference type="PANTHER" id="PTHR34990:SF1">
    <property type="entry name" value="UDP-2,3-DIACYLGLUCOSAMINE HYDROLASE"/>
    <property type="match status" value="1"/>
</dbReference>
<dbReference type="Pfam" id="PF00149">
    <property type="entry name" value="Metallophos"/>
    <property type="match status" value="1"/>
</dbReference>
<comment type="subcellular location">
    <subcellularLocation>
        <location evidence="10">Cell inner membrane</location>
        <topology evidence="10">Peripheral membrane protein</topology>
        <orientation evidence="10">Cytoplasmic side</orientation>
    </subcellularLocation>
</comment>
<dbReference type="GO" id="GO:0030145">
    <property type="term" value="F:manganese ion binding"/>
    <property type="evidence" value="ECO:0007669"/>
    <property type="project" value="UniProtKB-UniRule"/>
</dbReference>
<feature type="domain" description="Calcineurin-like phosphoesterase" evidence="11">
    <location>
        <begin position="14"/>
        <end position="209"/>
    </location>
</feature>
<dbReference type="UniPathway" id="UPA00359">
    <property type="reaction ID" value="UER00480"/>
</dbReference>
<dbReference type="GO" id="GO:0019897">
    <property type="term" value="C:extrinsic component of plasma membrane"/>
    <property type="evidence" value="ECO:0007669"/>
    <property type="project" value="UniProtKB-UniRule"/>
</dbReference>
<keyword evidence="2 10" id="KW-0444">Lipid biosynthesis</keyword>
<sequence>MTLTPSNSPTPFTYFISDLHLSAARDDINQCFFEFLREKAPQADALYVLGDLFEVWIGDDDQNSFTLSIAKAFSTLRQSGVPIYFIHGNRDFLIRQRFATQAGFKILPEQVVIDLYGEPTLIMHGDELCTMDIEYQAFRKKARSWWWPRIMLSLPLSTRRKLASKGRATSKQKQSKLSAEIMDVTSQEVITCMQKFAVKKLIHGHTHRPAIHRLEIDGQPAQRIVLGDWYDQGSVLKVSEEHTTLSSLNLQSD</sequence>
<feature type="binding site" evidence="10">
    <location>
        <position position="176"/>
    </location>
    <ligand>
        <name>substrate</name>
    </ligand>
</feature>
<protein>
    <recommendedName>
        <fullName evidence="10">UDP-2,3-diacylglucosamine hydrolase</fullName>
        <ecNumber evidence="10">3.6.1.54</ecNumber>
    </recommendedName>
    <alternativeName>
        <fullName evidence="10">UDP-2,3-diacylglucosamine diphosphatase</fullName>
    </alternativeName>
</protein>
<dbReference type="NCBIfam" id="NF003743">
    <property type="entry name" value="PRK05340.1"/>
    <property type="match status" value="1"/>
</dbReference>
<dbReference type="InterPro" id="IPR043461">
    <property type="entry name" value="LpxH-like"/>
</dbReference>
<dbReference type="KEGG" id="gps:C427_2042"/>
<name>K6ZX12_9ALTE</name>
<comment type="function">
    <text evidence="10">Hydrolyzes the pyrophosphate bond of UDP-2,3-diacylglucosamine to yield 2,3-diacylglucosamine 1-phosphate (lipid X) and UMP by catalyzing the attack of water at the alpha-P atom. Involved in the biosynthesis of lipid A, a phosphorylated glycolipid that anchors the lipopolysaccharide to the outer membrane of the cell.</text>
</comment>
<feature type="binding site" evidence="10">
    <location>
        <position position="89"/>
    </location>
    <ligand>
        <name>Mn(2+)</name>
        <dbReference type="ChEBI" id="CHEBI:29035"/>
        <label>2</label>
    </ligand>
</feature>
<keyword evidence="9 10" id="KW-0464">Manganese</keyword>
<keyword evidence="7 10" id="KW-0443">Lipid metabolism</keyword>
<evidence type="ECO:0000256" key="1">
    <source>
        <dbReference type="ARBA" id="ARBA00022475"/>
    </source>
</evidence>
<feature type="binding site" evidence="10">
    <location>
        <begin position="89"/>
        <end position="90"/>
    </location>
    <ligand>
        <name>substrate</name>
    </ligand>
</feature>
<dbReference type="HAMAP" id="MF_00575">
    <property type="entry name" value="LpxH"/>
    <property type="match status" value="1"/>
</dbReference>
<evidence type="ECO:0000256" key="10">
    <source>
        <dbReference type="HAMAP-Rule" id="MF_00575"/>
    </source>
</evidence>
<feature type="binding site" evidence="10">
    <location>
        <position position="20"/>
    </location>
    <ligand>
        <name>Mn(2+)</name>
        <dbReference type="ChEBI" id="CHEBI:29035"/>
        <label>1</label>
    </ligand>
</feature>
<keyword evidence="3 10" id="KW-0997">Cell inner membrane</keyword>
<organism evidence="12 13">
    <name type="scientific">Paraglaciecola psychrophila 170</name>
    <dbReference type="NCBI Taxonomy" id="1129794"/>
    <lineage>
        <taxon>Bacteria</taxon>
        <taxon>Pseudomonadati</taxon>
        <taxon>Pseudomonadota</taxon>
        <taxon>Gammaproteobacteria</taxon>
        <taxon>Alteromonadales</taxon>
        <taxon>Alteromonadaceae</taxon>
        <taxon>Paraglaciecola</taxon>
    </lineage>
</organism>
<keyword evidence="8 10" id="KW-0472">Membrane</keyword>
<evidence type="ECO:0000256" key="3">
    <source>
        <dbReference type="ARBA" id="ARBA00022519"/>
    </source>
</evidence>
<dbReference type="GO" id="GO:0008758">
    <property type="term" value="F:UDP-2,3-diacylglucosamine hydrolase activity"/>
    <property type="evidence" value="ECO:0007669"/>
    <property type="project" value="UniProtKB-UniRule"/>
</dbReference>
<feature type="binding site" evidence="10">
    <location>
        <position position="124"/>
    </location>
    <ligand>
        <name>Mn(2+)</name>
        <dbReference type="ChEBI" id="CHEBI:29035"/>
        <label>2</label>
    </ligand>
</feature>
<keyword evidence="5 10" id="KW-0479">Metal-binding</keyword>
<dbReference type="CDD" id="cd07398">
    <property type="entry name" value="MPP_YbbF-LpxH"/>
    <property type="match status" value="1"/>
</dbReference>
<feature type="binding site" evidence="10">
    <location>
        <position position="132"/>
    </location>
    <ligand>
        <name>substrate</name>
    </ligand>
</feature>
<dbReference type="STRING" id="1129794.C427_2042"/>
<evidence type="ECO:0000256" key="6">
    <source>
        <dbReference type="ARBA" id="ARBA00022801"/>
    </source>
</evidence>